<feature type="transmembrane region" description="Helical" evidence="1">
    <location>
        <begin position="478"/>
        <end position="498"/>
    </location>
</feature>
<feature type="transmembrane region" description="Helical" evidence="1">
    <location>
        <begin position="67"/>
        <end position="92"/>
    </location>
</feature>
<organism evidence="2">
    <name type="scientific">uncultured bacterium</name>
    <name type="common">gcode 4</name>
    <dbReference type="NCBI Taxonomy" id="1234023"/>
    <lineage>
        <taxon>Bacteria</taxon>
        <taxon>environmental samples</taxon>
    </lineage>
</organism>
<dbReference type="EMBL" id="AMFJ01000607">
    <property type="protein sequence ID" value="EKE26993.1"/>
    <property type="molecule type" value="Genomic_DNA"/>
</dbReference>
<feature type="transmembrane region" description="Helical" evidence="1">
    <location>
        <begin position="5"/>
        <end position="22"/>
    </location>
</feature>
<feature type="transmembrane region" description="Helical" evidence="1">
    <location>
        <begin position="406"/>
        <end position="423"/>
    </location>
</feature>
<dbReference type="AlphaFoldDB" id="K2FVK5"/>
<feature type="transmembrane region" description="Helical" evidence="1">
    <location>
        <begin position="510"/>
        <end position="529"/>
    </location>
</feature>
<evidence type="ECO:0000313" key="2">
    <source>
        <dbReference type="EMBL" id="EKE26993.1"/>
    </source>
</evidence>
<feature type="transmembrane region" description="Helical" evidence="1">
    <location>
        <begin position="764"/>
        <end position="783"/>
    </location>
</feature>
<keyword evidence="1" id="KW-0472">Membrane</keyword>
<accession>K2FVK5</accession>
<protein>
    <submittedName>
        <fullName evidence="2">Uncharacterized protein</fullName>
    </submittedName>
</protein>
<gene>
    <name evidence="2" type="ORF">ACD_4C00091G0007</name>
</gene>
<feature type="transmembrane region" description="Helical" evidence="1">
    <location>
        <begin position="430"/>
        <end position="458"/>
    </location>
</feature>
<evidence type="ECO:0000256" key="1">
    <source>
        <dbReference type="SAM" id="Phobius"/>
    </source>
</evidence>
<keyword evidence="1" id="KW-1133">Transmembrane helix</keyword>
<feature type="transmembrane region" description="Helical" evidence="1">
    <location>
        <begin position="343"/>
        <end position="362"/>
    </location>
</feature>
<feature type="transmembrane region" description="Helical" evidence="1">
    <location>
        <begin position="163"/>
        <end position="180"/>
    </location>
</feature>
<feature type="transmembrane region" description="Helical" evidence="1">
    <location>
        <begin position="676"/>
        <end position="697"/>
    </location>
</feature>
<comment type="caution">
    <text evidence="2">The sequence shown here is derived from an EMBL/GenBank/DDBJ whole genome shotgun (WGS) entry which is preliminary data.</text>
</comment>
<feature type="transmembrane region" description="Helical" evidence="1">
    <location>
        <begin position="137"/>
        <end position="157"/>
    </location>
</feature>
<feature type="transmembrane region" description="Helical" evidence="1">
    <location>
        <begin position="709"/>
        <end position="729"/>
    </location>
</feature>
<proteinExistence type="predicted"/>
<name>K2FVK5_9BACT</name>
<feature type="transmembrane region" description="Helical" evidence="1">
    <location>
        <begin position="215"/>
        <end position="238"/>
    </location>
</feature>
<reference evidence="2" key="1">
    <citation type="journal article" date="2012" name="Science">
        <title>Fermentation, hydrogen, and sulfur metabolism in multiple uncultivated bacterial phyla.</title>
        <authorList>
            <person name="Wrighton K.C."/>
            <person name="Thomas B.C."/>
            <person name="Sharon I."/>
            <person name="Miller C.S."/>
            <person name="Castelle C.J."/>
            <person name="VerBerkmoes N.C."/>
            <person name="Wilkins M.J."/>
            <person name="Hettich R.L."/>
            <person name="Lipton M.S."/>
            <person name="Williams K.H."/>
            <person name="Long P.E."/>
            <person name="Banfield J.F."/>
        </authorList>
    </citation>
    <scope>NUCLEOTIDE SEQUENCE [LARGE SCALE GENOMIC DNA]</scope>
</reference>
<feature type="transmembrane region" description="Helical" evidence="1">
    <location>
        <begin position="34"/>
        <end position="55"/>
    </location>
</feature>
<keyword evidence="1" id="KW-0812">Transmembrane</keyword>
<feature type="transmembrane region" description="Helical" evidence="1">
    <location>
        <begin position="98"/>
        <end position="116"/>
    </location>
</feature>
<feature type="transmembrane region" description="Helical" evidence="1">
    <location>
        <begin position="621"/>
        <end position="638"/>
    </location>
</feature>
<feature type="transmembrane region" description="Helical" evidence="1">
    <location>
        <begin position="258"/>
        <end position="278"/>
    </location>
</feature>
<feature type="transmembrane region" description="Helical" evidence="1">
    <location>
        <begin position="645"/>
        <end position="664"/>
    </location>
</feature>
<feature type="transmembrane region" description="Helical" evidence="1">
    <location>
        <begin position="285"/>
        <end position="306"/>
    </location>
</feature>
<feature type="transmembrane region" description="Helical" evidence="1">
    <location>
        <begin position="312"/>
        <end position="331"/>
    </location>
</feature>
<sequence length="1103" mass="133873">MMYLFSLFGLLAVSLIYISWYYNIPFHNEASNWYTWYFISLLLIYGIYKFITLYLKKPKISFSPLWIFGLFVIHLLLLCVIYFNLLWSAWALVLFFKIIWYLILPFILTLITYSFWEKILNLIPSFRQEENNFKFLISLWFWFVLFFFLITIFWSIWLYNYWIVLWIFSVFTIIGYKEIYKNAILLYTKKFEIKNHNSNWTIEDQINLNLLSTEFLFIFITFLIWVNFINIVRPMPIWWDDLWAYMNFPKIMAANWEIIKWAWMIAWQTLTGIGFLFWSSTQAFFLNQLGGILSIIVLFFSLNSLLENKNRFINLPLLWAAIFYAMPMVIFEQAKDMKLDPGLFFVSVIWLYGVIYLFQKYLGFEENAIENEKNSSKNLFNDIILKLKSVFKWENWNVKLFDNKDYLYLIFIIWSIVWLAFAIKFTSLMLILWIIWIIFYSKLWFSWFLWYFLLFIWIFTKFKFWTQLNVNFPTDTAIINNVSYISLWFWILIFIYSFYKYKLESFKKAFVIVSIFIFWVLVSLVPWIIKNTVEVWPNISVSWILVWKSPINFSDYSKIYTDSELKKIESATESQSISSSWKTINEDLWRYFWYENGINNYLKLPYNLTMQNNQNWEYTEISYIFLALIPIIFLFLSFKNPFFSIWVVASVILEYLYFVVPSSWSKITEIFSKLNLPFWYIFIILAFFIPLVYFLYALKNDKNSQTFKLNLVFSTIYVLIFTVAAYWIVWYWITMYFSFILMIMLAGSYITLNDPKDEKNLLRFFWSIVFFLIIGFYFLYSSIPHWFNNLKSAWFNDYKAWLVNQEEWIFWSHPDYFKILATLNLKDSQTLTSEHVKNISNDVLKKLVTGNVWMSPDISKLEWILKEIGRSDLKKFGIDTLSESAVKQEARDILNKLYKDVLYPSKDTENKAWIYRIWTFLTYFISNNRTRYYDDSLVFNFDKYFYNENPDVAVERMKKMWLSYFLVDLNAATIDKDPRHDLTRRFENLLKTFKSSKLELIQTDSICLQIALEEKNENYLTFAWVNYESYNWSWAINRWVKQMACYNHIIELIKNNKISAESYSYLVPFVNFFKQNEPKSEQELVQMFQNYVGHGWLALFKIK</sequence>